<gene>
    <name evidence="2" type="ordered locus">MROS_0456</name>
</gene>
<feature type="region of interest" description="Disordered" evidence="1">
    <location>
        <begin position="382"/>
        <end position="434"/>
    </location>
</feature>
<dbReference type="STRING" id="1191523.MROS_0456"/>
<keyword evidence="3" id="KW-1185">Reference proteome</keyword>
<sequence length="517" mass="60832">MFEREIKFIYDFNLNKINRLGTYFTFEQLKNLELHPAILNYISAEIDYIIFEDRQKLLSSSVFDYSGEKISHYFSLINEEIKRNKKLSSDFVSKLLLHASSFNVNFLARPRWTLTKFIFDENNHRTGIEIKQILNYLYYYSYLKKIIFSYIDKKKIISLNSEEFSELLQKIDDIGKETNLQSLLSGALKSMADFFNIGELQKNKVPLLAVEEFLKEKELDQHIKKLRIMYGDDKSIRCSVNDLMKEFGTILPLVEEDVQETETKDEELKEETVEINNVDSSEIEEKIEEHDSVNFAREEIVENTDEEIEEKETEDSEEINEEETLFDDLPKEDEIRELSIEEEVNTEEISGSDEDEIQEEEDIFMREEEVSITYKPPKVDIRVEEENEEVSENSEGPDEEEQEIILLKRTDSEKEIEDADNQFEEPENEQGKEEENLEKIDINKLLENKDINKIIEVIFDYDIEEFTNVIESISKSKDIYEAYAIINEALLNRNIDSAGKEAELFKSIITEHFGKES</sequence>
<dbReference type="KEGG" id="mro:MROS_0456"/>
<accession>I6ZNU9</accession>
<feature type="compositionally biased region" description="Acidic residues" evidence="1">
    <location>
        <begin position="414"/>
        <end position="428"/>
    </location>
</feature>
<dbReference type="AlphaFoldDB" id="I6ZNU9"/>
<evidence type="ECO:0000313" key="2">
    <source>
        <dbReference type="EMBL" id="AFN73699.1"/>
    </source>
</evidence>
<evidence type="ECO:0000256" key="1">
    <source>
        <dbReference type="SAM" id="MobiDB-lite"/>
    </source>
</evidence>
<dbReference type="OrthoDB" id="9777224at2"/>
<dbReference type="Proteomes" id="UP000009011">
    <property type="component" value="Chromosome"/>
</dbReference>
<evidence type="ECO:0008006" key="4">
    <source>
        <dbReference type="Google" id="ProtNLM"/>
    </source>
</evidence>
<reference evidence="2 3" key="1">
    <citation type="journal article" date="2013" name="PLoS ONE">
        <title>Genomic analysis of Melioribacter roseus, facultatively anaerobic organotrophic bacterium representing a novel deep lineage within Bacteriodetes/Chlorobi group.</title>
        <authorList>
            <person name="Kadnikov V.V."/>
            <person name="Mardanov A.V."/>
            <person name="Podosokorskaya O.A."/>
            <person name="Gavrilov S.N."/>
            <person name="Kublanov I.V."/>
            <person name="Beletsky A.V."/>
            <person name="Bonch-Osmolovskaya E.A."/>
            <person name="Ravin N.V."/>
        </authorList>
    </citation>
    <scope>NUCLEOTIDE SEQUENCE [LARGE SCALE GENOMIC DNA]</scope>
    <source>
        <strain evidence="3">JCM 17771 / P3M-2</strain>
    </source>
</reference>
<evidence type="ECO:0000313" key="3">
    <source>
        <dbReference type="Proteomes" id="UP000009011"/>
    </source>
</evidence>
<dbReference type="HOGENOM" id="CLU_520515_0_0_10"/>
<organism evidence="2 3">
    <name type="scientific">Melioribacter roseus (strain DSM 23840 / JCM 17771 / VKM B-2668 / P3M-2)</name>
    <dbReference type="NCBI Taxonomy" id="1191523"/>
    <lineage>
        <taxon>Bacteria</taxon>
        <taxon>Pseudomonadati</taxon>
        <taxon>Ignavibacteriota</taxon>
        <taxon>Ignavibacteria</taxon>
        <taxon>Ignavibacteriales</taxon>
        <taxon>Melioribacteraceae</taxon>
        <taxon>Melioribacter</taxon>
    </lineage>
</organism>
<dbReference type="eggNOG" id="ENOG503326T">
    <property type="taxonomic scope" value="Bacteria"/>
</dbReference>
<dbReference type="PATRIC" id="fig|1191523.3.peg.475"/>
<dbReference type="RefSeq" id="WP_014855136.1">
    <property type="nucleotide sequence ID" value="NC_018178.1"/>
</dbReference>
<dbReference type="EMBL" id="CP003557">
    <property type="protein sequence ID" value="AFN73699.1"/>
    <property type="molecule type" value="Genomic_DNA"/>
</dbReference>
<name>I6ZNU9_MELRP</name>
<feature type="compositionally biased region" description="Acidic residues" evidence="1">
    <location>
        <begin position="385"/>
        <end position="403"/>
    </location>
</feature>
<proteinExistence type="predicted"/>
<protein>
    <recommendedName>
        <fullName evidence="4">TerB-C domain-containing protein</fullName>
    </recommendedName>
</protein>